<protein>
    <submittedName>
        <fullName evidence="2">Uncharacterized protein</fullName>
    </submittedName>
</protein>
<gene>
    <name evidence="2" type="ORF">ANCDUO_15543</name>
</gene>
<name>A0A0C2G0A4_9BILA</name>
<feature type="region of interest" description="Disordered" evidence="1">
    <location>
        <begin position="45"/>
        <end position="101"/>
    </location>
</feature>
<dbReference type="Proteomes" id="UP000054047">
    <property type="component" value="Unassembled WGS sequence"/>
</dbReference>
<evidence type="ECO:0000313" key="3">
    <source>
        <dbReference type="Proteomes" id="UP000054047"/>
    </source>
</evidence>
<accession>A0A0C2G0A4</accession>
<evidence type="ECO:0000256" key="1">
    <source>
        <dbReference type="SAM" id="MobiDB-lite"/>
    </source>
</evidence>
<keyword evidence="3" id="KW-1185">Reference proteome</keyword>
<evidence type="ECO:0000313" key="2">
    <source>
        <dbReference type="EMBL" id="KIH54310.1"/>
    </source>
</evidence>
<proteinExistence type="predicted"/>
<sequence>MVPPPVDHPSVLHNPTDYTIPQSRYGLGDYGSAFNAVQPRASSAYEQYDLGQASAPAPAPAPRGGSAGPGRYGYPSTSGRRTLTRQHRSMDTMGPLETDMGVGSHDGPLAIATNFPLHQVSLMFV</sequence>
<dbReference type="EMBL" id="KN739309">
    <property type="protein sequence ID" value="KIH54310.1"/>
    <property type="molecule type" value="Genomic_DNA"/>
</dbReference>
<reference evidence="2 3" key="1">
    <citation type="submission" date="2013-12" db="EMBL/GenBank/DDBJ databases">
        <title>Draft genome of the parsitic nematode Ancylostoma duodenale.</title>
        <authorList>
            <person name="Mitreva M."/>
        </authorList>
    </citation>
    <scope>NUCLEOTIDE SEQUENCE [LARGE SCALE GENOMIC DNA]</scope>
    <source>
        <strain evidence="2 3">Zhejiang</strain>
    </source>
</reference>
<dbReference type="AlphaFoldDB" id="A0A0C2G0A4"/>
<organism evidence="2 3">
    <name type="scientific">Ancylostoma duodenale</name>
    <dbReference type="NCBI Taxonomy" id="51022"/>
    <lineage>
        <taxon>Eukaryota</taxon>
        <taxon>Metazoa</taxon>
        <taxon>Ecdysozoa</taxon>
        <taxon>Nematoda</taxon>
        <taxon>Chromadorea</taxon>
        <taxon>Rhabditida</taxon>
        <taxon>Rhabditina</taxon>
        <taxon>Rhabditomorpha</taxon>
        <taxon>Strongyloidea</taxon>
        <taxon>Ancylostomatidae</taxon>
        <taxon>Ancylostomatinae</taxon>
        <taxon>Ancylostoma</taxon>
    </lineage>
</organism>